<evidence type="ECO:0000256" key="1">
    <source>
        <dbReference type="SAM" id="Coils"/>
    </source>
</evidence>
<dbReference type="EMBL" id="AP019822">
    <property type="protein sequence ID" value="BBM35397.1"/>
    <property type="molecule type" value="Genomic_DNA"/>
</dbReference>
<accession>A0A510J899</accession>
<dbReference type="Proteomes" id="UP000321606">
    <property type="component" value="Chromosome"/>
</dbReference>
<proteinExistence type="predicted"/>
<sequence>MKTEQEIKDKIKELENNLDTWCSDVEEIDNHNKNLLNQIKTLKWILGEKENERD</sequence>
<name>A0A510J899_9FUSO</name>
<evidence type="ECO:0000313" key="2">
    <source>
        <dbReference type="EMBL" id="BBM35397.1"/>
    </source>
</evidence>
<reference evidence="2 3" key="1">
    <citation type="submission" date="2019-07" db="EMBL/GenBank/DDBJ databases">
        <title>Complete Genome Sequence of Leptotrichia goodfellowii Strain JCM 16774.</title>
        <authorList>
            <person name="Watanabe S."/>
            <person name="Cui L."/>
        </authorList>
    </citation>
    <scope>NUCLEOTIDE SEQUENCE [LARGE SCALE GENOMIC DNA]</scope>
    <source>
        <strain evidence="2 3">JCM16774</strain>
    </source>
</reference>
<keyword evidence="1" id="KW-0175">Coiled coil</keyword>
<evidence type="ECO:0000313" key="3">
    <source>
        <dbReference type="Proteomes" id="UP000321606"/>
    </source>
</evidence>
<dbReference type="RefSeq" id="WP_154669356.1">
    <property type="nucleotide sequence ID" value="NZ_AP019822.1"/>
</dbReference>
<dbReference type="STRING" id="714315.GCA_000516535_00321"/>
<protein>
    <submittedName>
        <fullName evidence="2">Uncharacterized protein</fullName>
    </submittedName>
</protein>
<gene>
    <name evidence="2" type="ORF">JCM16774_0309</name>
</gene>
<dbReference type="KEGG" id="lgo:JCM16774_0309"/>
<feature type="coiled-coil region" evidence="1">
    <location>
        <begin position="4"/>
        <end position="52"/>
    </location>
</feature>
<dbReference type="AlphaFoldDB" id="A0A510J899"/>
<organism evidence="2 3">
    <name type="scientific">Pseudoleptotrichia goodfellowii</name>
    <dbReference type="NCBI Taxonomy" id="157692"/>
    <lineage>
        <taxon>Bacteria</taxon>
        <taxon>Fusobacteriati</taxon>
        <taxon>Fusobacteriota</taxon>
        <taxon>Fusobacteriia</taxon>
        <taxon>Fusobacteriales</taxon>
        <taxon>Leptotrichiaceae</taxon>
        <taxon>Pseudoleptotrichia</taxon>
    </lineage>
</organism>